<dbReference type="Pfam" id="PF00920">
    <property type="entry name" value="ILVD_EDD_N"/>
    <property type="match status" value="1"/>
</dbReference>
<dbReference type="GO" id="GO:0051537">
    <property type="term" value="F:2 iron, 2 sulfur cluster binding"/>
    <property type="evidence" value="ECO:0007669"/>
    <property type="project" value="UniProtKB-KW"/>
</dbReference>
<dbReference type="SUPFAM" id="SSF52016">
    <property type="entry name" value="LeuD/IlvD-like"/>
    <property type="match status" value="1"/>
</dbReference>
<reference evidence="10" key="1">
    <citation type="submission" date="2021-03" db="EMBL/GenBank/DDBJ databases">
        <title>Agromyces archimandritus sp. nov., isolated from the cockroach Archimandrita tessellata.</title>
        <authorList>
            <person name="Guzman J."/>
            <person name="Ortuzar M."/>
            <person name="Poehlein A."/>
            <person name="Daniel R."/>
            <person name="Trujillo M."/>
            <person name="Vilcinskas A."/>
        </authorList>
    </citation>
    <scope>NUCLEOTIDE SEQUENCE</scope>
    <source>
        <strain evidence="10">G127AT</strain>
    </source>
</reference>
<gene>
    <name evidence="10" type="ORF">G127AT_05475</name>
</gene>
<dbReference type="RefSeq" id="WP_244857758.1">
    <property type="nucleotide sequence ID" value="NZ_CP071696.1"/>
</dbReference>
<dbReference type="GO" id="GO:0009082">
    <property type="term" value="P:branched-chain amino acid biosynthetic process"/>
    <property type="evidence" value="ECO:0007669"/>
    <property type="project" value="UniProtKB-KW"/>
</dbReference>
<name>A0A975FR19_9MICO</name>
<dbReference type="Pfam" id="PF24877">
    <property type="entry name" value="ILV_EDD_C"/>
    <property type="match status" value="1"/>
</dbReference>
<dbReference type="EMBL" id="CP071696">
    <property type="protein sequence ID" value="QTX05656.1"/>
    <property type="molecule type" value="Genomic_DNA"/>
</dbReference>
<accession>A0A975FR19</accession>
<keyword evidence="3" id="KW-0479">Metal-binding</keyword>
<evidence type="ECO:0000313" key="11">
    <source>
        <dbReference type="Proteomes" id="UP000671914"/>
    </source>
</evidence>
<dbReference type="KEGG" id="aarc:G127AT_05475"/>
<dbReference type="InterPro" id="IPR052352">
    <property type="entry name" value="Sugar_Degrad_Dehydratases"/>
</dbReference>
<sequence>MSDEERERHRSSDWFEGEGVNGFIHRSWMKNQGHPDRMFNGRPVIGICQTFSDLTPCNGHFREIAEFVKRGVYEAGGLPVEFPVMSLGETIVRPTTMLYRNLVSMDVEESIRANPLDGVVLLCGCDKTTPALLMGAASVDLPTIVVSGGPMLTGRMRGRPLGSGTDVFRLSEEVRAGSMSVAEFRRSESCMSRSAGHCNTMGTASTMASIVESLGLGLPGNAALPAVDSRRRVLAHDSGRRVVELVREGVRMSDIVTRQAIENAVIVNAALAGSTNAIVHLLALAGRLDIPLELAELDHIAAGIPAIVDVQPSGRFLMEDFFEAGGIPAVMQVLRDALHGDALTVVGTVRERAALAERWDDEVVRDLDRPVVPAPTLAVLHGNLAPDGAVIKASAASPELLVHTGPAVVFESMDDLERRYVTGDGITVDSVLVLRGAGPRGYPGMPELGNLPLPPHLLRQGVRDMVRISDARMSGTAFGTVVLHVAPEAAVGGPLGLVREGDLIALDVPARRLELLVDAEELERRRATATSAEIEDGGGYAALYRAHVTQADTGADFDFLRGRRGSEVHGDNH</sequence>
<feature type="domain" description="Dihydroxy-acid/6-phosphogluconate dehydratase C-terminal" evidence="9">
    <location>
        <begin position="362"/>
        <end position="555"/>
    </location>
</feature>
<evidence type="ECO:0000256" key="7">
    <source>
        <dbReference type="ARBA" id="ARBA00023304"/>
    </source>
</evidence>
<evidence type="ECO:0000256" key="1">
    <source>
        <dbReference type="ARBA" id="ARBA00006486"/>
    </source>
</evidence>
<feature type="domain" description="Dihydroxy-acid/6-phosphogluconate dehydratase N-terminal" evidence="8">
    <location>
        <begin position="42"/>
        <end position="348"/>
    </location>
</feature>
<proteinExistence type="inferred from homology"/>
<organism evidence="10 11">
    <name type="scientific">Agromyces archimandritae</name>
    <dbReference type="NCBI Taxonomy" id="2781962"/>
    <lineage>
        <taxon>Bacteria</taxon>
        <taxon>Bacillati</taxon>
        <taxon>Actinomycetota</taxon>
        <taxon>Actinomycetes</taxon>
        <taxon>Micrococcales</taxon>
        <taxon>Microbacteriaceae</taxon>
        <taxon>Agromyces</taxon>
    </lineage>
</organism>
<dbReference type="PANTHER" id="PTHR43183:SF1">
    <property type="entry name" value="HYPOTHETICAL DIHYDROXY-ACID DEHYDRATASE (EUROFUNG)-RELATED"/>
    <property type="match status" value="1"/>
</dbReference>
<dbReference type="InterPro" id="IPR000581">
    <property type="entry name" value="ILV_EDD_N"/>
</dbReference>
<keyword evidence="7" id="KW-0100">Branched-chain amino acid biosynthesis</keyword>
<dbReference type="FunFam" id="3.50.30.80:FF:000001">
    <property type="entry name" value="Dihydroxy-acid dehydratase"/>
    <property type="match status" value="1"/>
</dbReference>
<dbReference type="InterPro" id="IPR042096">
    <property type="entry name" value="Dihydro-acid_dehy_C"/>
</dbReference>
<evidence type="ECO:0000256" key="2">
    <source>
        <dbReference type="ARBA" id="ARBA00022714"/>
    </source>
</evidence>
<keyword evidence="6" id="KW-0456">Lyase</keyword>
<keyword evidence="5" id="KW-0411">Iron-sulfur</keyword>
<dbReference type="GO" id="GO:0046872">
    <property type="term" value="F:metal ion binding"/>
    <property type="evidence" value="ECO:0007669"/>
    <property type="project" value="UniProtKB-KW"/>
</dbReference>
<keyword evidence="11" id="KW-1185">Reference proteome</keyword>
<dbReference type="NCBIfam" id="NF004784">
    <property type="entry name" value="PRK06131.1"/>
    <property type="match status" value="1"/>
</dbReference>
<evidence type="ECO:0000256" key="5">
    <source>
        <dbReference type="ARBA" id="ARBA00023014"/>
    </source>
</evidence>
<evidence type="ECO:0000256" key="6">
    <source>
        <dbReference type="ARBA" id="ARBA00023239"/>
    </source>
</evidence>
<evidence type="ECO:0000259" key="8">
    <source>
        <dbReference type="Pfam" id="PF00920"/>
    </source>
</evidence>
<dbReference type="InterPro" id="IPR056740">
    <property type="entry name" value="ILV_EDD_C"/>
</dbReference>
<evidence type="ECO:0000256" key="4">
    <source>
        <dbReference type="ARBA" id="ARBA00023004"/>
    </source>
</evidence>
<dbReference type="PANTHER" id="PTHR43183">
    <property type="entry name" value="HYPOTHETICAL DIHYDROXYACID DEHYDRATASE (EUROFUNG)-RELATED"/>
    <property type="match status" value="1"/>
</dbReference>
<dbReference type="PROSITE" id="PS00886">
    <property type="entry name" value="ILVD_EDD_1"/>
    <property type="match status" value="1"/>
</dbReference>
<comment type="similarity">
    <text evidence="1">Belongs to the IlvD/Edd family.</text>
</comment>
<evidence type="ECO:0000256" key="3">
    <source>
        <dbReference type="ARBA" id="ARBA00022723"/>
    </source>
</evidence>
<protein>
    <submittedName>
        <fullName evidence="10">Dihydroxy-acid dehydratase</fullName>
    </submittedName>
</protein>
<dbReference type="Proteomes" id="UP000671914">
    <property type="component" value="Chromosome"/>
</dbReference>
<keyword evidence="2" id="KW-0001">2Fe-2S</keyword>
<dbReference type="InterPro" id="IPR037237">
    <property type="entry name" value="IlvD/EDD_N"/>
</dbReference>
<dbReference type="NCBIfam" id="NF009560">
    <property type="entry name" value="PRK13017.1"/>
    <property type="match status" value="1"/>
</dbReference>
<dbReference type="Gene3D" id="3.50.30.80">
    <property type="entry name" value="IlvD/EDD C-terminal domain-like"/>
    <property type="match status" value="1"/>
</dbReference>
<keyword evidence="7" id="KW-0028">Amino-acid biosynthesis</keyword>
<evidence type="ECO:0000259" key="9">
    <source>
        <dbReference type="Pfam" id="PF24877"/>
    </source>
</evidence>
<dbReference type="InterPro" id="IPR020558">
    <property type="entry name" value="DiOHA_6PGluconate_deHydtase_CS"/>
</dbReference>
<evidence type="ECO:0000313" key="10">
    <source>
        <dbReference type="EMBL" id="QTX05656.1"/>
    </source>
</evidence>
<keyword evidence="4" id="KW-0408">Iron</keyword>
<dbReference type="AlphaFoldDB" id="A0A975FR19"/>
<dbReference type="SUPFAM" id="SSF143975">
    <property type="entry name" value="IlvD/EDD N-terminal domain-like"/>
    <property type="match status" value="1"/>
</dbReference>
<dbReference type="GO" id="GO:0016836">
    <property type="term" value="F:hydro-lyase activity"/>
    <property type="evidence" value="ECO:0007669"/>
    <property type="project" value="UniProtKB-ARBA"/>
</dbReference>